<evidence type="ECO:0000313" key="1">
    <source>
        <dbReference type="EMBL" id="QQV79660.1"/>
    </source>
</evidence>
<name>A0A974S7C6_ENTFL</name>
<gene>
    <name evidence="1" type="ORF">JG559_06745</name>
</gene>
<dbReference type="AlphaFoldDB" id="A0A974S7C6"/>
<reference evidence="1" key="1">
    <citation type="submission" date="2021-01" db="EMBL/GenBank/DDBJ databases">
        <title>Enterococcus.</title>
        <authorList>
            <person name="Du X."/>
            <person name="Wang N."/>
        </authorList>
    </citation>
    <scope>NUCLEOTIDE SEQUENCE [LARGE SCALE GENOMIC DNA]</scope>
    <source>
        <strain evidence="1">T90-2</strain>
    </source>
</reference>
<protein>
    <submittedName>
        <fullName evidence="1">Uncharacterized protein</fullName>
    </submittedName>
</protein>
<sequence length="152" mass="17421">MVGKRDTTVTNKYKIETTSSLAVPNNYWTAMSADIANRGYALNNLDITNQMKYVDKIETTDTHTTMYDYTGVSDIWGKPNNTSQTELNPIDKTFVKQTDNTFAIKSIWGNGTFFAYSSQNVIVSRKWQFFSRLFGFDGTPDYKQNRKLQSHP</sequence>
<organism evidence="1">
    <name type="scientific">Enterococcus faecalis</name>
    <name type="common">Streptococcus faecalis</name>
    <dbReference type="NCBI Taxonomy" id="1351"/>
    <lineage>
        <taxon>Bacteria</taxon>
        <taxon>Bacillati</taxon>
        <taxon>Bacillota</taxon>
        <taxon>Bacilli</taxon>
        <taxon>Lactobacillales</taxon>
        <taxon>Enterococcaceae</taxon>
        <taxon>Enterococcus</taxon>
    </lineage>
</organism>
<proteinExistence type="predicted"/>
<accession>A0A974S7C6</accession>
<dbReference type="EMBL" id="CP068242">
    <property type="protein sequence ID" value="QQV79660.1"/>
    <property type="molecule type" value="Genomic_DNA"/>
</dbReference>